<feature type="compositionally biased region" description="Basic and acidic residues" evidence="1">
    <location>
        <begin position="1"/>
        <end position="11"/>
    </location>
</feature>
<dbReference type="SUPFAM" id="SSF54106">
    <property type="entry name" value="LysM domain"/>
    <property type="match status" value="1"/>
</dbReference>
<proteinExistence type="predicted"/>
<accession>A0AAV8RB46</accession>
<organism evidence="3 4">
    <name type="scientific">Ensete ventricosum</name>
    <name type="common">Abyssinian banana</name>
    <name type="synonym">Musa ensete</name>
    <dbReference type="NCBI Taxonomy" id="4639"/>
    <lineage>
        <taxon>Eukaryota</taxon>
        <taxon>Viridiplantae</taxon>
        <taxon>Streptophyta</taxon>
        <taxon>Embryophyta</taxon>
        <taxon>Tracheophyta</taxon>
        <taxon>Spermatophyta</taxon>
        <taxon>Magnoliopsida</taxon>
        <taxon>Liliopsida</taxon>
        <taxon>Zingiberales</taxon>
        <taxon>Musaceae</taxon>
        <taxon>Ensete</taxon>
    </lineage>
</organism>
<feature type="region of interest" description="Disordered" evidence="1">
    <location>
        <begin position="1"/>
        <end position="34"/>
    </location>
</feature>
<dbReference type="AlphaFoldDB" id="A0AAV8RB46"/>
<comment type="caution">
    <text evidence="3">The sequence shown here is derived from an EMBL/GenBank/DDBJ whole genome shotgun (WGS) entry which is preliminary data.</text>
</comment>
<feature type="region of interest" description="Disordered" evidence="1">
    <location>
        <begin position="214"/>
        <end position="240"/>
    </location>
</feature>
<feature type="region of interest" description="Disordered" evidence="1">
    <location>
        <begin position="171"/>
        <end position="194"/>
    </location>
</feature>
<feature type="compositionally biased region" description="Low complexity" evidence="1">
    <location>
        <begin position="15"/>
        <end position="34"/>
    </location>
</feature>
<keyword evidence="4" id="KW-1185">Reference proteome</keyword>
<dbReference type="CDD" id="cd00118">
    <property type="entry name" value="LysM"/>
    <property type="match status" value="1"/>
</dbReference>
<dbReference type="PROSITE" id="PS51782">
    <property type="entry name" value="LYSM"/>
    <property type="match status" value="1"/>
</dbReference>
<dbReference type="PANTHER" id="PTHR20932:SF36">
    <property type="entry name" value="OS03G0110600 PROTEIN"/>
    <property type="match status" value="1"/>
</dbReference>
<dbReference type="Proteomes" id="UP001222027">
    <property type="component" value="Unassembled WGS sequence"/>
</dbReference>
<feature type="domain" description="LysM" evidence="2">
    <location>
        <begin position="43"/>
        <end position="87"/>
    </location>
</feature>
<dbReference type="EMBL" id="JAQQAF010000003">
    <property type="protein sequence ID" value="KAJ8498945.1"/>
    <property type="molecule type" value="Genomic_DNA"/>
</dbReference>
<feature type="compositionally biased region" description="Basic and acidic residues" evidence="1">
    <location>
        <begin position="106"/>
        <end position="121"/>
    </location>
</feature>
<evidence type="ECO:0000313" key="4">
    <source>
        <dbReference type="Proteomes" id="UP001222027"/>
    </source>
</evidence>
<feature type="region of interest" description="Disordered" evidence="1">
    <location>
        <begin position="91"/>
        <end position="138"/>
    </location>
</feature>
<evidence type="ECO:0000313" key="3">
    <source>
        <dbReference type="EMBL" id="KAJ8498945.1"/>
    </source>
</evidence>
<feature type="region of interest" description="Disordered" evidence="1">
    <location>
        <begin position="302"/>
        <end position="322"/>
    </location>
</feature>
<sequence length="353" mass="38653">MGSLSLERKNDTGVSFPSSISSSPSPSPSPSLCSSNSLGAKYIEHNVSKLDTLAGIAIKYGVEVADIKRINGLVMDLQMFAHKSLLIPLPGRHPPSPPIQSNGFVDSRDRTPMRRPQRDVLDSPQPLQSKSQQHREISSAMGSLRRYYGLPQHERSLTAEGTEMTIYKTGGALNSKDEPLPKVSPASNSQPRRLKGSINSFLKEEGELMQELLVSRSGDSSDGENSKTDKSVRRRQKADADPFDVSEVVVKDESKSLLGRMLRGITPKQLLVSYTDTESARQSTSSLEESLVANGFVAVRKSSSTPSLQESENDSVWTSSSSKWTLKPDTVTRPIFHGLSKQINVWRSKAALD</sequence>
<dbReference type="Pfam" id="PF01476">
    <property type="entry name" value="LysM"/>
    <property type="match status" value="1"/>
</dbReference>
<dbReference type="PANTHER" id="PTHR20932">
    <property type="entry name" value="LYSM AND PUTATIVE PEPTIDOGLYCAN-BINDING DOMAIN-CONTAINING PROTEIN"/>
    <property type="match status" value="1"/>
</dbReference>
<dbReference type="Gene3D" id="3.10.350.10">
    <property type="entry name" value="LysM domain"/>
    <property type="match status" value="1"/>
</dbReference>
<evidence type="ECO:0000259" key="2">
    <source>
        <dbReference type="PROSITE" id="PS51782"/>
    </source>
</evidence>
<gene>
    <name evidence="3" type="ORF">OPV22_009497</name>
</gene>
<dbReference type="InterPro" id="IPR018392">
    <property type="entry name" value="LysM"/>
</dbReference>
<evidence type="ECO:0000256" key="1">
    <source>
        <dbReference type="SAM" id="MobiDB-lite"/>
    </source>
</evidence>
<reference evidence="3 4" key="1">
    <citation type="submission" date="2022-12" db="EMBL/GenBank/DDBJ databases">
        <title>Chromosome-scale assembly of the Ensete ventricosum genome.</title>
        <authorList>
            <person name="Dussert Y."/>
            <person name="Stocks J."/>
            <person name="Wendawek A."/>
            <person name="Woldeyes F."/>
            <person name="Nichols R.A."/>
            <person name="Borrell J.S."/>
        </authorList>
    </citation>
    <scope>NUCLEOTIDE SEQUENCE [LARGE SCALE GENOMIC DNA]</scope>
    <source>
        <strain evidence="4">cv. Maze</strain>
        <tissue evidence="3">Seeds</tissue>
    </source>
</reference>
<protein>
    <recommendedName>
        <fullName evidence="2">LysM domain-containing protein</fullName>
    </recommendedName>
</protein>
<dbReference type="InterPro" id="IPR036779">
    <property type="entry name" value="LysM_dom_sf"/>
</dbReference>
<dbReference type="InterPro" id="IPR045030">
    <property type="entry name" value="LYSM1-4"/>
</dbReference>
<name>A0AAV8RB46_ENSVE</name>